<feature type="region of interest" description="Disordered" evidence="11">
    <location>
        <begin position="1379"/>
        <end position="1411"/>
    </location>
</feature>
<keyword evidence="7" id="KW-0443">Lipid metabolism</keyword>
<evidence type="ECO:0000256" key="3">
    <source>
        <dbReference type="ARBA" id="ARBA00012027"/>
    </source>
</evidence>
<feature type="compositionally biased region" description="Polar residues" evidence="11">
    <location>
        <begin position="186"/>
        <end position="200"/>
    </location>
</feature>
<sequence length="1864" mass="210110">MAEMTWEKPAVSDNISSTRALQTNLTRSKENSPNRQHMGGPGPAVDLNGALDDPAYRSEPSKLSATQGPPSENVSPLSAVPNPTGGFKQPLGAPFAPLSINSNHLDTSTSPGKEVPDADNALNGSGTAYGNGTPTAPRKSVQFSRDTEEIDIPILGQSTPPLDGSELDKPQSLYARLRALAIPQGFSHSRSASGLSTSARSADGKDADAQNNYFGRHDNALAATLEEDSAEEADDDADGEDSAAERREPQPTSRTRRKRRIRRFDNIETAPSSPNSPMRPGLASVPQASDRPRPPVLVRRVTDTDMPHNHKHQGLSEDEGHRNLSRETSAWTPRHPLRGLSYGGQRKPGDSTPEGQKRPLTLLNFAGITSSREAAPSDPTTPKTPSRRKIMSERGTSLSAAKWKQLKNSLRLLGQTRKKERTPDHEKSAELLAELAAGTPAALMLASMFQRDEHDNRRIPILMEQLKLRITDSEVDKDRYKEADVSTPSDRHLIFRIELEYGNGINRMKWVVKRSLGDFINLHAKYKLHYGSERLKGRGDASLDKFPKFPRSAFPYLKTWRGLDDETEEDDDPANNPDDTAATDTEGRTPKLQSRPSFMPSRRRSSVGGIQDPESGGLRRDLRFADRQRKKLELYLQLMIKFLLFRPESNRLCKFLEVSALGMRLAAEGSFHGKEGYLLIRSAKGLDFRRALTPANITHRHTPKWFLVRHSYVVCVDSPEEMHIYDVFLFDSDFRIQSKRRLKNHPRAKGLADAARESTGQHHRLKLINSERRLKLLARGERQLHQFEESIRNMIEISPWVKINRFDSFAPIRPNCFAQWLVDGRDYMWVVSRAINQAKDVIYIHDWWLSPELYMRRPPAISQKWRLDRLLKRKAEQGVKIFVIVYRNIESAIPIDSQYTKFSLLDLHPNVFVQRSPNQFRQNTFFWAHHEKICIVDHTLAFVGGIDLCFGRWDTPQHTLVDDKSTGFEASDQPKDADHCQLWPGKDYSNPRIQDFYNLNKPYEEMYDRTRIARMPWHDISMQVVGQPARDLTRHFVQRWNYILRQRKPTRPTPFLLPPPDFNPADLEALGLDGTCEVQILRSAGPWSLGTPDKTEHSIMNAYVKMIEESEHFVYMENQFFITSCETEGATVHNKIGDALVERITRASKNGEAWRAIIIIPLIPGFQNTVEQEGGTSVRLIMQYQYRSICRGESSIFGRLKHAGVEPEDYIQFYSLRQWGRLGPNKTLVTEQLYIHAKCIIVDDRVALIGSANINERSMLGNRDSECAAIVRDTDLLWSTMNGKPYQVGRFPHTLRMRLMREHLGLDVDKIMEDAQVMEAEHQKSEIAGRSTKSPSHGDEVASPQSEEEDTLTPLGKRTAELREELLKRSEELKSFNHDVDWEQQDNPNLKSNRKLTEDSRVTGNANHRQDVEGQGFDHMAEADAAGLIVGRDSAIAKGAREVLIANLDTEGRATVQNPRRHGEAVRLPSYVAKQEVPNPPFPPRPTAERMNTEQLGLPMLSILPALPPGDDTDIGGPPLEKLTSKDSVRTRHPLMNDLRRPMVDRDCMMDPIHDAFLYDTWHAVAENNTKIYRSVFRCMPDNQVRTWEDYRQYIAYEHRFNQLQGHDIPNDDKIPHPSKSGPDTKSGPPGAGSHAPGAQLKSIAKVPSDLEKHTGDIKDRVKEVFGGEGKEGQETSEKNDLRAWAAEANQAQADREGVSVAERQGIPTLHRQETLTEERSGLQTVIEGQVISDEISGEDDEGSMEPPNSSPSTNTVVDKETLSNGDTPTISGSFVGYSEATNVNSAQGASATGKQRRRRATTRSSRREFSASDDILSVPEAEELLDCVQGHLIIWPYDWLEKVEAGSNWLFPFDQISPIEIYI</sequence>
<feature type="compositionally biased region" description="Polar residues" evidence="11">
    <location>
        <begin position="61"/>
        <end position="76"/>
    </location>
</feature>
<gene>
    <name evidence="14" type="ORF">PV10_00346</name>
</gene>
<evidence type="ECO:0000256" key="1">
    <source>
        <dbReference type="ARBA" id="ARBA00000798"/>
    </source>
</evidence>
<dbReference type="InterPro" id="IPR015679">
    <property type="entry name" value="PLipase_D_fam"/>
</dbReference>
<dbReference type="CDD" id="cd01254">
    <property type="entry name" value="PH_PLD"/>
    <property type="match status" value="1"/>
</dbReference>
<feature type="region of interest" description="Disordered" evidence="11">
    <location>
        <begin position="1605"/>
        <end position="1680"/>
    </location>
</feature>
<dbReference type="GO" id="GO:0035091">
    <property type="term" value="F:phosphatidylinositol binding"/>
    <property type="evidence" value="ECO:0007669"/>
    <property type="project" value="InterPro"/>
</dbReference>
<dbReference type="GO" id="GO:0009395">
    <property type="term" value="P:phospholipid catabolic process"/>
    <property type="evidence" value="ECO:0007669"/>
    <property type="project" value="TreeGrafter"/>
</dbReference>
<evidence type="ECO:0000256" key="7">
    <source>
        <dbReference type="ARBA" id="ARBA00023098"/>
    </source>
</evidence>
<keyword evidence="5" id="KW-0378">Hydrolase</keyword>
<dbReference type="InterPro" id="IPR001736">
    <property type="entry name" value="PLipase_D/transphosphatidylase"/>
</dbReference>
<feature type="region of interest" description="Disordered" evidence="11">
    <location>
        <begin position="1320"/>
        <end position="1357"/>
    </location>
</feature>
<evidence type="ECO:0000256" key="2">
    <source>
        <dbReference type="ARBA" id="ARBA00008664"/>
    </source>
</evidence>
<feature type="domain" description="PX" evidence="13">
    <location>
        <begin position="473"/>
        <end position="663"/>
    </location>
</feature>
<evidence type="ECO:0000256" key="9">
    <source>
        <dbReference type="ARBA" id="ARBA00074658"/>
    </source>
</evidence>
<feature type="compositionally biased region" description="Polar residues" evidence="11">
    <location>
        <begin position="122"/>
        <end position="134"/>
    </location>
</feature>
<evidence type="ECO:0000259" key="13">
    <source>
        <dbReference type="PROSITE" id="PS50195"/>
    </source>
</evidence>
<evidence type="ECO:0000256" key="6">
    <source>
        <dbReference type="ARBA" id="ARBA00022963"/>
    </source>
</evidence>
<evidence type="ECO:0000313" key="14">
    <source>
        <dbReference type="EMBL" id="KIV96478.1"/>
    </source>
</evidence>
<feature type="region of interest" description="Disordered" evidence="11">
    <location>
        <begin position="184"/>
        <end position="399"/>
    </location>
</feature>
<feature type="compositionally biased region" description="Low complexity" evidence="11">
    <location>
        <begin position="1627"/>
        <end position="1639"/>
    </location>
</feature>
<feature type="region of interest" description="Disordered" evidence="11">
    <location>
        <begin position="564"/>
        <end position="614"/>
    </location>
</feature>
<dbReference type="OrthoDB" id="14911at2759"/>
<dbReference type="SMART" id="SM00312">
    <property type="entry name" value="PX"/>
    <property type="match status" value="1"/>
</dbReference>
<dbReference type="EC" id="3.1.4.4" evidence="3"/>
<dbReference type="SMART" id="SM00155">
    <property type="entry name" value="PLDc"/>
    <property type="match status" value="2"/>
</dbReference>
<evidence type="ECO:0000256" key="10">
    <source>
        <dbReference type="ARBA" id="ARBA00079280"/>
    </source>
</evidence>
<keyword evidence="4" id="KW-0677">Repeat</keyword>
<dbReference type="Pfam" id="PF13091">
    <property type="entry name" value="PLDc_2"/>
    <property type="match status" value="1"/>
</dbReference>
<dbReference type="EMBL" id="KN847520">
    <property type="protein sequence ID" value="KIV96478.1"/>
    <property type="molecule type" value="Genomic_DNA"/>
</dbReference>
<dbReference type="PROSITE" id="PS50035">
    <property type="entry name" value="PLD"/>
    <property type="match status" value="2"/>
</dbReference>
<evidence type="ECO:0000256" key="11">
    <source>
        <dbReference type="SAM" id="MobiDB-lite"/>
    </source>
</evidence>
<feature type="compositionally biased region" description="Polar residues" evidence="11">
    <location>
        <begin position="367"/>
        <end position="384"/>
    </location>
</feature>
<feature type="region of interest" description="Disordered" evidence="11">
    <location>
        <begin position="1737"/>
        <end position="1813"/>
    </location>
</feature>
<dbReference type="InterPro" id="IPR001683">
    <property type="entry name" value="PX_dom"/>
</dbReference>
<feature type="domain" description="PLD phosphodiesterase" evidence="12">
    <location>
        <begin position="925"/>
        <end position="952"/>
    </location>
</feature>
<feature type="compositionally biased region" description="Basic and acidic residues" evidence="11">
    <location>
        <begin position="1649"/>
        <end position="1680"/>
    </location>
</feature>
<dbReference type="PANTHER" id="PTHR18896">
    <property type="entry name" value="PHOSPHOLIPASE D"/>
    <property type="match status" value="1"/>
</dbReference>
<dbReference type="InterPro" id="IPR025202">
    <property type="entry name" value="PLD-like_dom"/>
</dbReference>
<dbReference type="PROSITE" id="PS50195">
    <property type="entry name" value="PX"/>
    <property type="match status" value="1"/>
</dbReference>
<dbReference type="STRING" id="212818.A0A0D2AC38"/>
<evidence type="ECO:0000256" key="4">
    <source>
        <dbReference type="ARBA" id="ARBA00022737"/>
    </source>
</evidence>
<proteinExistence type="inferred from homology"/>
<feature type="domain" description="PLD phosphodiesterase" evidence="12">
    <location>
        <begin position="1231"/>
        <end position="1258"/>
    </location>
</feature>
<dbReference type="GO" id="GO:0004630">
    <property type="term" value="F:phospholipase D activity"/>
    <property type="evidence" value="ECO:0007669"/>
    <property type="project" value="UniProtKB-EC"/>
</dbReference>
<dbReference type="FunFam" id="3.30.870.10:FF:000011">
    <property type="entry name" value="Phospholipase"/>
    <property type="match status" value="1"/>
</dbReference>
<evidence type="ECO:0000256" key="8">
    <source>
        <dbReference type="ARBA" id="ARBA00042228"/>
    </source>
</evidence>
<keyword evidence="15" id="KW-1185">Reference proteome</keyword>
<dbReference type="Gene3D" id="3.30.870.10">
    <property type="entry name" value="Endonuclease Chain A"/>
    <property type="match status" value="2"/>
</dbReference>
<comment type="similarity">
    <text evidence="2">Belongs to the phospholipase D family.</text>
</comment>
<protein>
    <recommendedName>
        <fullName evidence="9">Phospholipase D1</fullName>
        <ecNumber evidence="3">3.1.4.4</ecNumber>
    </recommendedName>
    <alternativeName>
        <fullName evidence="8">Choline phosphatase 1</fullName>
    </alternativeName>
    <alternativeName>
        <fullName evidence="10">Phosphatidylcholine-hydrolyzing phospholipase D1</fullName>
    </alternativeName>
</protein>
<name>A0A0D2AC38_EXOME</name>
<dbReference type="Proteomes" id="UP000054302">
    <property type="component" value="Unassembled WGS sequence"/>
</dbReference>
<comment type="catalytic activity">
    <reaction evidence="1">
        <text>a 1,2-diacyl-sn-glycero-3-phosphocholine + H2O = a 1,2-diacyl-sn-glycero-3-phosphate + choline + H(+)</text>
        <dbReference type="Rhea" id="RHEA:14445"/>
        <dbReference type="ChEBI" id="CHEBI:15354"/>
        <dbReference type="ChEBI" id="CHEBI:15377"/>
        <dbReference type="ChEBI" id="CHEBI:15378"/>
        <dbReference type="ChEBI" id="CHEBI:57643"/>
        <dbReference type="ChEBI" id="CHEBI:58608"/>
        <dbReference type="EC" id="3.1.4.4"/>
    </reaction>
</comment>
<feature type="compositionally biased region" description="Polar residues" evidence="11">
    <location>
        <begin position="99"/>
        <end position="111"/>
    </location>
</feature>
<evidence type="ECO:0000259" key="12">
    <source>
        <dbReference type="PROSITE" id="PS50035"/>
    </source>
</evidence>
<dbReference type="GeneID" id="27318191"/>
<dbReference type="CDD" id="cd09141">
    <property type="entry name" value="PLDc_vPLD1_2_yPLD_like_2"/>
    <property type="match status" value="1"/>
</dbReference>
<evidence type="ECO:0000256" key="5">
    <source>
        <dbReference type="ARBA" id="ARBA00022801"/>
    </source>
</evidence>
<dbReference type="PANTHER" id="PTHR18896:SF76">
    <property type="entry name" value="PHOSPHOLIPASE"/>
    <property type="match status" value="1"/>
</dbReference>
<feature type="compositionally biased region" description="Polar residues" evidence="11">
    <location>
        <begin position="13"/>
        <end position="26"/>
    </location>
</feature>
<dbReference type="InterPro" id="IPR036871">
    <property type="entry name" value="PX_dom_sf"/>
</dbReference>
<feature type="compositionally biased region" description="Polar residues" evidence="11">
    <location>
        <begin position="1747"/>
        <end position="1773"/>
    </location>
</feature>
<dbReference type="SUPFAM" id="SSF56024">
    <property type="entry name" value="Phospholipase D/nuclease"/>
    <property type="match status" value="2"/>
</dbReference>
<organism evidence="14 15">
    <name type="scientific">Exophiala mesophila</name>
    <name type="common">Black yeast-like fungus</name>
    <dbReference type="NCBI Taxonomy" id="212818"/>
    <lineage>
        <taxon>Eukaryota</taxon>
        <taxon>Fungi</taxon>
        <taxon>Dikarya</taxon>
        <taxon>Ascomycota</taxon>
        <taxon>Pezizomycotina</taxon>
        <taxon>Eurotiomycetes</taxon>
        <taxon>Chaetothyriomycetidae</taxon>
        <taxon>Chaetothyriales</taxon>
        <taxon>Herpotrichiellaceae</taxon>
        <taxon>Exophiala</taxon>
    </lineage>
</organism>
<keyword evidence="6" id="KW-0442">Lipid degradation</keyword>
<dbReference type="HOGENOM" id="CLU_000690_0_0_1"/>
<feature type="region of interest" description="Disordered" evidence="11">
    <location>
        <begin position="1"/>
        <end position="170"/>
    </location>
</feature>
<dbReference type="VEuPathDB" id="FungiDB:PV10_00346"/>
<dbReference type="CDD" id="cd09138">
    <property type="entry name" value="PLDc_vPLD1_2_yPLD_like_1"/>
    <property type="match status" value="1"/>
</dbReference>
<evidence type="ECO:0000313" key="15">
    <source>
        <dbReference type="Proteomes" id="UP000054302"/>
    </source>
</evidence>
<dbReference type="Pfam" id="PF00614">
    <property type="entry name" value="PLDc"/>
    <property type="match status" value="1"/>
</dbReference>
<feature type="compositionally biased region" description="Low complexity" evidence="11">
    <location>
        <begin position="574"/>
        <end position="584"/>
    </location>
</feature>
<dbReference type="RefSeq" id="XP_016228052.1">
    <property type="nucleotide sequence ID" value="XM_016364403.1"/>
</dbReference>
<dbReference type="Gene3D" id="3.30.1520.10">
    <property type="entry name" value="Phox-like domain"/>
    <property type="match status" value="1"/>
</dbReference>
<accession>A0A0D2AC38</accession>
<reference evidence="14 15" key="1">
    <citation type="submission" date="2015-01" db="EMBL/GenBank/DDBJ databases">
        <title>The Genome Sequence of Exophiala mesophila CBS40295.</title>
        <authorList>
            <consortium name="The Broad Institute Genomics Platform"/>
            <person name="Cuomo C."/>
            <person name="de Hoog S."/>
            <person name="Gorbushina A."/>
            <person name="Stielow B."/>
            <person name="Teixiera M."/>
            <person name="Abouelleil A."/>
            <person name="Chapman S.B."/>
            <person name="Priest M."/>
            <person name="Young S.K."/>
            <person name="Wortman J."/>
            <person name="Nusbaum C."/>
            <person name="Birren B."/>
        </authorList>
    </citation>
    <scope>NUCLEOTIDE SEQUENCE [LARGE SCALE GENOMIC DNA]</scope>
    <source>
        <strain evidence="14 15">CBS 40295</strain>
    </source>
</reference>
<feature type="compositionally biased region" description="Basic and acidic residues" evidence="11">
    <location>
        <begin position="300"/>
        <end position="325"/>
    </location>
</feature>
<feature type="compositionally biased region" description="Acidic residues" evidence="11">
    <location>
        <begin position="225"/>
        <end position="242"/>
    </location>
</feature>
<feature type="compositionally biased region" description="Polar residues" evidence="11">
    <location>
        <begin position="1780"/>
        <end position="1794"/>
    </location>
</feature>